<dbReference type="CDD" id="cd00590">
    <property type="entry name" value="RRM_SF"/>
    <property type="match status" value="1"/>
</dbReference>
<feature type="region of interest" description="Disordered" evidence="2">
    <location>
        <begin position="1"/>
        <end position="24"/>
    </location>
</feature>
<keyword evidence="1" id="KW-0694">RNA-binding</keyword>
<sequence length="213" mass="22229">MSANSGKWGNAVAHGDTQATQKSSVQILDRAVQYTSFLPSFPPETQAVVQLLLEKRGSSENVQNSPAPASTSSSQTPAKAPDTSSRTPHPSYAAAQGVTTAQCFIKRVNESITTQALTEALSRFGSLKRVDIVRSKACAFVEFSTVDAARSAIVSSLPSGVGDKGGGVEVDVRGSETFKVFVETRRKRGDRPTSRGRGGGPPLAGGGRGSGFV</sequence>
<accession>A0A0D0BNR2</accession>
<dbReference type="Gene3D" id="3.30.70.330">
    <property type="match status" value="1"/>
</dbReference>
<dbReference type="InterPro" id="IPR000504">
    <property type="entry name" value="RRM_dom"/>
</dbReference>
<dbReference type="GO" id="GO:0016579">
    <property type="term" value="P:protein deubiquitination"/>
    <property type="evidence" value="ECO:0007669"/>
    <property type="project" value="TreeGrafter"/>
</dbReference>
<dbReference type="GO" id="GO:0003729">
    <property type="term" value="F:mRNA binding"/>
    <property type="evidence" value="ECO:0007669"/>
    <property type="project" value="TreeGrafter"/>
</dbReference>
<name>A0A0D0BNR2_9AGAR</name>
<protein>
    <recommendedName>
        <fullName evidence="3">RRM domain-containing protein</fullName>
    </recommendedName>
</protein>
<dbReference type="SUPFAM" id="SSF54928">
    <property type="entry name" value="RNA-binding domain, RBD"/>
    <property type="match status" value="1"/>
</dbReference>
<dbReference type="Proteomes" id="UP000053593">
    <property type="component" value="Unassembled WGS sequence"/>
</dbReference>
<dbReference type="OrthoDB" id="339151at2759"/>
<evidence type="ECO:0000313" key="5">
    <source>
        <dbReference type="Proteomes" id="UP000053593"/>
    </source>
</evidence>
<keyword evidence="5" id="KW-1185">Reference proteome</keyword>
<dbReference type="PANTHER" id="PTHR10693">
    <property type="entry name" value="RAS GTPASE-ACTIVATING PROTEIN-BINDING PROTEIN"/>
    <property type="match status" value="1"/>
</dbReference>
<dbReference type="EMBL" id="KN834796">
    <property type="protein sequence ID" value="KIK56641.1"/>
    <property type="molecule type" value="Genomic_DNA"/>
</dbReference>
<feature type="region of interest" description="Disordered" evidence="2">
    <location>
        <begin position="57"/>
        <end position="91"/>
    </location>
</feature>
<dbReference type="AlphaFoldDB" id="A0A0D0BNR2"/>
<proteinExistence type="predicted"/>
<dbReference type="SMART" id="SM00360">
    <property type="entry name" value="RRM"/>
    <property type="match status" value="1"/>
</dbReference>
<dbReference type="HOGENOM" id="CLU_1294547_0_0_1"/>
<organism evidence="4 5">
    <name type="scientific">Collybiopsis luxurians FD-317 M1</name>
    <dbReference type="NCBI Taxonomy" id="944289"/>
    <lineage>
        <taxon>Eukaryota</taxon>
        <taxon>Fungi</taxon>
        <taxon>Dikarya</taxon>
        <taxon>Basidiomycota</taxon>
        <taxon>Agaricomycotina</taxon>
        <taxon>Agaricomycetes</taxon>
        <taxon>Agaricomycetidae</taxon>
        <taxon>Agaricales</taxon>
        <taxon>Marasmiineae</taxon>
        <taxon>Omphalotaceae</taxon>
        <taxon>Collybiopsis</taxon>
        <taxon>Collybiopsis luxurians</taxon>
    </lineage>
</organism>
<dbReference type="PROSITE" id="PS50102">
    <property type="entry name" value="RRM"/>
    <property type="match status" value="1"/>
</dbReference>
<gene>
    <name evidence="4" type="ORF">GYMLUDRAFT_247673</name>
</gene>
<dbReference type="PANTHER" id="PTHR10693:SF20">
    <property type="entry name" value="AT27578P"/>
    <property type="match status" value="1"/>
</dbReference>
<dbReference type="GO" id="GO:0034517">
    <property type="term" value="P:ribophagy"/>
    <property type="evidence" value="ECO:0007669"/>
    <property type="project" value="TreeGrafter"/>
</dbReference>
<evidence type="ECO:0000259" key="3">
    <source>
        <dbReference type="PROSITE" id="PS50102"/>
    </source>
</evidence>
<dbReference type="InterPro" id="IPR012677">
    <property type="entry name" value="Nucleotide-bd_a/b_plait_sf"/>
</dbReference>
<feature type="domain" description="RRM" evidence="3">
    <location>
        <begin position="101"/>
        <end position="177"/>
    </location>
</feature>
<evidence type="ECO:0000256" key="2">
    <source>
        <dbReference type="SAM" id="MobiDB-lite"/>
    </source>
</evidence>
<dbReference type="Pfam" id="PF00076">
    <property type="entry name" value="RRM_1"/>
    <property type="match status" value="1"/>
</dbReference>
<feature type="compositionally biased region" description="Gly residues" evidence="2">
    <location>
        <begin position="196"/>
        <end position="213"/>
    </location>
</feature>
<dbReference type="GO" id="GO:1990904">
    <property type="term" value="C:ribonucleoprotein complex"/>
    <property type="evidence" value="ECO:0007669"/>
    <property type="project" value="TreeGrafter"/>
</dbReference>
<evidence type="ECO:0000256" key="1">
    <source>
        <dbReference type="PROSITE-ProRule" id="PRU00176"/>
    </source>
</evidence>
<dbReference type="GO" id="GO:0005829">
    <property type="term" value="C:cytosol"/>
    <property type="evidence" value="ECO:0007669"/>
    <property type="project" value="TreeGrafter"/>
</dbReference>
<feature type="compositionally biased region" description="Low complexity" evidence="2">
    <location>
        <begin position="65"/>
        <end position="81"/>
    </location>
</feature>
<reference evidence="4 5" key="1">
    <citation type="submission" date="2014-04" db="EMBL/GenBank/DDBJ databases">
        <title>Evolutionary Origins and Diversification of the Mycorrhizal Mutualists.</title>
        <authorList>
            <consortium name="DOE Joint Genome Institute"/>
            <consortium name="Mycorrhizal Genomics Consortium"/>
            <person name="Kohler A."/>
            <person name="Kuo A."/>
            <person name="Nagy L.G."/>
            <person name="Floudas D."/>
            <person name="Copeland A."/>
            <person name="Barry K.W."/>
            <person name="Cichocki N."/>
            <person name="Veneault-Fourrey C."/>
            <person name="LaButti K."/>
            <person name="Lindquist E.A."/>
            <person name="Lipzen A."/>
            <person name="Lundell T."/>
            <person name="Morin E."/>
            <person name="Murat C."/>
            <person name="Riley R."/>
            <person name="Ohm R."/>
            <person name="Sun H."/>
            <person name="Tunlid A."/>
            <person name="Henrissat B."/>
            <person name="Grigoriev I.V."/>
            <person name="Hibbett D.S."/>
            <person name="Martin F."/>
        </authorList>
    </citation>
    <scope>NUCLEOTIDE SEQUENCE [LARGE SCALE GENOMIC DNA]</scope>
    <source>
        <strain evidence="4 5">FD-317 M1</strain>
    </source>
</reference>
<dbReference type="GO" id="GO:1990861">
    <property type="term" value="C:Ubp3-Bre5 deubiquitination complex"/>
    <property type="evidence" value="ECO:0007669"/>
    <property type="project" value="TreeGrafter"/>
</dbReference>
<dbReference type="InterPro" id="IPR039539">
    <property type="entry name" value="Ras_GTPase_bind_prot"/>
</dbReference>
<feature type="region of interest" description="Disordered" evidence="2">
    <location>
        <begin position="185"/>
        <end position="213"/>
    </location>
</feature>
<dbReference type="InterPro" id="IPR035979">
    <property type="entry name" value="RBD_domain_sf"/>
</dbReference>
<evidence type="ECO:0000313" key="4">
    <source>
        <dbReference type="EMBL" id="KIK56641.1"/>
    </source>
</evidence>